<protein>
    <submittedName>
        <fullName evidence="1">Uncharacterized protein</fullName>
    </submittedName>
</protein>
<dbReference type="InterPro" id="IPR011990">
    <property type="entry name" value="TPR-like_helical_dom_sf"/>
</dbReference>
<dbReference type="Proteomes" id="UP000234752">
    <property type="component" value="Plasmid unnamed3"/>
</dbReference>
<evidence type="ECO:0000313" key="2">
    <source>
        <dbReference type="Proteomes" id="UP000234752"/>
    </source>
</evidence>
<dbReference type="PANTHER" id="PTHR36973">
    <property type="entry name" value="SLL1456 PROTEIN-RELATED"/>
    <property type="match status" value="1"/>
</dbReference>
<dbReference type="InterPro" id="IPR019734">
    <property type="entry name" value="TPR_rpt"/>
</dbReference>
<dbReference type="SUPFAM" id="SSF48452">
    <property type="entry name" value="TPR-like"/>
    <property type="match status" value="1"/>
</dbReference>
<dbReference type="RefSeq" id="WP_102115425.1">
    <property type="nucleotide sequence ID" value="NZ_BMGN01000013.1"/>
</dbReference>
<accession>A0A2K9NLK9</accession>
<dbReference type="PROSITE" id="PS50005">
    <property type="entry name" value="TPR"/>
    <property type="match status" value="1"/>
</dbReference>
<dbReference type="Pfam" id="PF05050">
    <property type="entry name" value="Methyltransf_21"/>
    <property type="match status" value="1"/>
</dbReference>
<dbReference type="KEGG" id="ncb:C0V82_26295"/>
<dbReference type="InterPro" id="IPR029063">
    <property type="entry name" value="SAM-dependent_MTases_sf"/>
</dbReference>
<dbReference type="AlphaFoldDB" id="A0A2K9NLK9"/>
<keyword evidence="1" id="KW-0614">Plasmid</keyword>
<dbReference type="Gene3D" id="3.40.50.150">
    <property type="entry name" value="Vaccinia Virus protein VP39"/>
    <property type="match status" value="1"/>
</dbReference>
<dbReference type="OrthoDB" id="292760at2"/>
<dbReference type="EMBL" id="CP025615">
    <property type="protein sequence ID" value="AUN33923.1"/>
    <property type="molecule type" value="Genomic_DNA"/>
</dbReference>
<dbReference type="InterPro" id="IPR006342">
    <property type="entry name" value="FkbM_mtfrase"/>
</dbReference>
<name>A0A2K9NLK9_9PROT</name>
<dbReference type="InterPro" id="IPR053188">
    <property type="entry name" value="FkbM_Methyltransferase"/>
</dbReference>
<dbReference type="NCBIfam" id="TIGR01444">
    <property type="entry name" value="fkbM_fam"/>
    <property type="match status" value="1"/>
</dbReference>
<keyword evidence="2" id="KW-1185">Reference proteome</keyword>
<sequence length="304" mass="33695">MEQGSIAEFLAEGRVAVARADEGAAAQWFAKAVAAAPDNPEGHVELGRCLNRQGNKLEAIRSMSRAVALDPDAHAALNRLRWLLCDKHLETPSALSRIQARGIEVASVLDVGASDGSWSLAARPYWPHAHCHLVEAFDHWREKLESLCAVEPGFSHVIAAAGASEGHIWFSNDPATPYGGMAISKPGGGYWSVPQVSLASEVKRLCLPPPYLIKLDTHGFERPILEGAADILAQTSLVVIETYFFHIHPDAMLFHEMCAYMAERGFRVIDMSEPLWREHDRALWQVDLFFVRSDRPEFLCKTYV</sequence>
<reference evidence="1 2" key="1">
    <citation type="submission" date="2017-12" db="EMBL/GenBank/DDBJ databases">
        <title>Genomes of bacteria within cyanobacterial aggregates.</title>
        <authorList>
            <person name="Cai H."/>
        </authorList>
    </citation>
    <scope>NUCLEOTIDE SEQUENCE [LARGE SCALE GENOMIC DNA]</scope>
    <source>
        <strain evidence="1 2">TH16</strain>
        <plasmid evidence="1 2">unnamed3</plasmid>
    </source>
</reference>
<dbReference type="Gene3D" id="1.25.40.10">
    <property type="entry name" value="Tetratricopeptide repeat domain"/>
    <property type="match status" value="1"/>
</dbReference>
<geneLocation type="plasmid" evidence="1 2">
    <name>unnamed3</name>
</geneLocation>
<proteinExistence type="predicted"/>
<organism evidence="1 2">
    <name type="scientific">Niveispirillum cyanobacteriorum</name>
    <dbReference type="NCBI Taxonomy" id="1612173"/>
    <lineage>
        <taxon>Bacteria</taxon>
        <taxon>Pseudomonadati</taxon>
        <taxon>Pseudomonadota</taxon>
        <taxon>Alphaproteobacteria</taxon>
        <taxon>Rhodospirillales</taxon>
        <taxon>Azospirillaceae</taxon>
        <taxon>Niveispirillum</taxon>
    </lineage>
</organism>
<gene>
    <name evidence="1" type="ORF">C0V82_26295</name>
</gene>
<evidence type="ECO:0000313" key="1">
    <source>
        <dbReference type="EMBL" id="AUN33923.1"/>
    </source>
</evidence>
<dbReference type="SUPFAM" id="SSF53335">
    <property type="entry name" value="S-adenosyl-L-methionine-dependent methyltransferases"/>
    <property type="match status" value="1"/>
</dbReference>
<dbReference type="PANTHER" id="PTHR36973:SF4">
    <property type="entry name" value="NODULATION PROTEIN"/>
    <property type="match status" value="1"/>
</dbReference>